<dbReference type="Proteomes" id="UP000033740">
    <property type="component" value="Unassembled WGS sequence"/>
</dbReference>
<evidence type="ECO:0000256" key="5">
    <source>
        <dbReference type="ARBA" id="ARBA00022970"/>
    </source>
</evidence>
<dbReference type="PATRIC" id="fig|582680.6.peg.3078"/>
<evidence type="ECO:0000313" key="10">
    <source>
        <dbReference type="EMBL" id="KJL31722.1"/>
    </source>
</evidence>
<dbReference type="STRING" id="582680.RS86_03001"/>
<dbReference type="GO" id="GO:0022857">
    <property type="term" value="F:transmembrane transporter activity"/>
    <property type="evidence" value="ECO:0007669"/>
    <property type="project" value="InterPro"/>
</dbReference>
<keyword evidence="7 9" id="KW-0472">Membrane</keyword>
<evidence type="ECO:0000256" key="3">
    <source>
        <dbReference type="ARBA" id="ARBA00022475"/>
    </source>
</evidence>
<keyword evidence="4 9" id="KW-0812">Transmembrane</keyword>
<dbReference type="RefSeq" id="WP_045273069.1">
    <property type="nucleotide sequence ID" value="NZ_JYIX01000038.1"/>
</dbReference>
<organism evidence="10 11">
    <name type="scientific">Microbacterium azadirachtae</name>
    <dbReference type="NCBI Taxonomy" id="582680"/>
    <lineage>
        <taxon>Bacteria</taxon>
        <taxon>Bacillati</taxon>
        <taxon>Actinomycetota</taxon>
        <taxon>Actinomycetes</taxon>
        <taxon>Micrococcales</taxon>
        <taxon>Microbacteriaceae</taxon>
        <taxon>Microbacterium</taxon>
    </lineage>
</organism>
<keyword evidence="11" id="KW-1185">Reference proteome</keyword>
<feature type="transmembrane region" description="Helical" evidence="9">
    <location>
        <begin position="231"/>
        <end position="251"/>
    </location>
</feature>
<gene>
    <name evidence="10" type="ORF">RS86_03001</name>
</gene>
<dbReference type="InterPro" id="IPR001851">
    <property type="entry name" value="ABC_transp_permease"/>
</dbReference>
<keyword evidence="5" id="KW-0029">Amino-acid transport</keyword>
<dbReference type="PANTHER" id="PTHR11795">
    <property type="entry name" value="BRANCHED-CHAIN AMINO ACID TRANSPORT SYSTEM PERMEASE PROTEIN LIVH"/>
    <property type="match status" value="1"/>
</dbReference>
<dbReference type="InterPro" id="IPR052157">
    <property type="entry name" value="BCAA_transport_permease"/>
</dbReference>
<dbReference type="GO" id="GO:0005886">
    <property type="term" value="C:plasma membrane"/>
    <property type="evidence" value="ECO:0007669"/>
    <property type="project" value="UniProtKB-SubCell"/>
</dbReference>
<feature type="transmembrane region" description="Helical" evidence="9">
    <location>
        <begin position="80"/>
        <end position="99"/>
    </location>
</feature>
<evidence type="ECO:0000256" key="6">
    <source>
        <dbReference type="ARBA" id="ARBA00022989"/>
    </source>
</evidence>
<feature type="transmembrane region" description="Helical" evidence="9">
    <location>
        <begin position="132"/>
        <end position="152"/>
    </location>
</feature>
<evidence type="ECO:0000256" key="7">
    <source>
        <dbReference type="ARBA" id="ARBA00023136"/>
    </source>
</evidence>
<keyword evidence="3" id="KW-1003">Cell membrane</keyword>
<evidence type="ECO:0000256" key="8">
    <source>
        <dbReference type="ARBA" id="ARBA00037998"/>
    </source>
</evidence>
<name>A0A0F0LEU5_9MICO</name>
<comment type="subcellular location">
    <subcellularLocation>
        <location evidence="1">Cell membrane</location>
        <topology evidence="1">Multi-pass membrane protein</topology>
    </subcellularLocation>
</comment>
<sequence length="292" mass="30580">MIELVLSLFSQLGLVALLALSLSLVFGVSRIVNLAVGDFATIGAFTMVATAGLPFWLGILIGLVVSVPLLYVIERGLLSRLVGSPLASLLVTWGVGMVLRQVCELVWGATARAVRAPVDGVVTVLGVPYPSFRLLAGLGGAVAVAIVLIIAYRTRAGLRLRAVADNSTMAALLGTPPARTRTLTFVVAGLLAVLAGGLYSPLLGVNPSMGFTILIPAFVVLLLARPGSFSGAVIAAFFVVALQVVLRRFFADTAADALFYVVVLFAVAVRSTSTTRRLLTWSTRFLPCGRVA</sequence>
<feature type="transmembrane region" description="Helical" evidence="9">
    <location>
        <begin position="183"/>
        <end position="202"/>
    </location>
</feature>
<proteinExistence type="inferred from homology"/>
<evidence type="ECO:0000256" key="1">
    <source>
        <dbReference type="ARBA" id="ARBA00004651"/>
    </source>
</evidence>
<evidence type="ECO:0000256" key="9">
    <source>
        <dbReference type="SAM" id="Phobius"/>
    </source>
</evidence>
<dbReference type="AlphaFoldDB" id="A0A0F0LEU5"/>
<comment type="caution">
    <text evidence="10">The sequence shown here is derived from an EMBL/GenBank/DDBJ whole genome shotgun (WGS) entry which is preliminary data.</text>
</comment>
<dbReference type="GO" id="GO:0006865">
    <property type="term" value="P:amino acid transport"/>
    <property type="evidence" value="ECO:0007669"/>
    <property type="project" value="UniProtKB-KW"/>
</dbReference>
<feature type="transmembrane region" description="Helical" evidence="9">
    <location>
        <begin position="257"/>
        <end position="273"/>
    </location>
</feature>
<dbReference type="EMBL" id="JYIX01000038">
    <property type="protein sequence ID" value="KJL31722.1"/>
    <property type="molecule type" value="Genomic_DNA"/>
</dbReference>
<keyword evidence="2" id="KW-0813">Transport</keyword>
<accession>A0A0F0LEU5</accession>
<keyword evidence="6 9" id="KW-1133">Transmembrane helix</keyword>
<evidence type="ECO:0000256" key="4">
    <source>
        <dbReference type="ARBA" id="ARBA00022692"/>
    </source>
</evidence>
<protein>
    <submittedName>
        <fullName evidence="10">Branched-chain amino acid transporter permease subunit LivH</fullName>
    </submittedName>
</protein>
<dbReference type="PANTHER" id="PTHR11795:SF447">
    <property type="entry name" value="ABC TRANSPORTER PERMEASE PROTEIN"/>
    <property type="match status" value="1"/>
</dbReference>
<feature type="transmembrane region" description="Helical" evidence="9">
    <location>
        <begin position="51"/>
        <end position="73"/>
    </location>
</feature>
<comment type="similarity">
    <text evidence="8">Belongs to the binding-protein-dependent transport system permease family. LivHM subfamily.</text>
</comment>
<dbReference type="Pfam" id="PF02653">
    <property type="entry name" value="BPD_transp_2"/>
    <property type="match status" value="1"/>
</dbReference>
<reference evidence="10 11" key="1">
    <citation type="submission" date="2015-02" db="EMBL/GenBank/DDBJ databases">
        <title>Draft genome sequences of ten Microbacterium spp. with emphasis on heavy metal contaminated environments.</title>
        <authorList>
            <person name="Corretto E."/>
        </authorList>
    </citation>
    <scope>NUCLEOTIDE SEQUENCE [LARGE SCALE GENOMIC DNA]</scope>
    <source>
        <strain evidence="10 11">ARN176</strain>
    </source>
</reference>
<evidence type="ECO:0000313" key="11">
    <source>
        <dbReference type="Proteomes" id="UP000033740"/>
    </source>
</evidence>
<dbReference type="CDD" id="cd06582">
    <property type="entry name" value="TM_PBP1_LivH_like"/>
    <property type="match status" value="1"/>
</dbReference>
<evidence type="ECO:0000256" key="2">
    <source>
        <dbReference type="ARBA" id="ARBA00022448"/>
    </source>
</evidence>